<feature type="region of interest" description="Disordered" evidence="11">
    <location>
        <begin position="1"/>
        <end position="29"/>
    </location>
</feature>
<dbReference type="FunFam" id="3.30.500.10:FF:000001">
    <property type="entry name" value="H-2 class I histocompatibility antigen, alpha chain"/>
    <property type="match status" value="1"/>
</dbReference>
<evidence type="ECO:0000256" key="7">
    <source>
        <dbReference type="ARBA" id="ARBA00023136"/>
    </source>
</evidence>
<dbReference type="InterPro" id="IPR037055">
    <property type="entry name" value="MHC_I-like_Ag-recog_sf"/>
</dbReference>
<dbReference type="SUPFAM" id="SSF54452">
    <property type="entry name" value="MHC antigen-recognition domain"/>
    <property type="match status" value="1"/>
</dbReference>
<sequence>MCHSSVSWSLSGTQSIPGAAAPQGSRSPKLGEARSAALTVLLHSLHYLKAAVSEPSPGIPQYMITGFMDGIPFVRYDNERGRLEPLVQWIKDGAEPGYWEVGTWRGMRSQRETVRDLGTLQERYNQSGGVHTLLWVCGCDLLSDGSVRGFSRYSYDGRDLISFDLGSGRFVPADSSAEIIRRRWEQEEVAERRKNYLQHECQGWLRKYIIYGQKELERKGGSRIPVGIWDLGMEDLGTQILWSTQKWGKDERPAEQILQHHGPGPGNPNQFISGATEPISHFNGIIRLQAALAIITNQTAPAPDLPAEESTEMRNTTLNHRMGSDHLLAEGGGVCGKLNDSNCCWQIDDKGKVEKQITKETRKQIMYWSKRGKDGNGTRFRHSLADHGLNEYCFSSYVLQQLSSFYHGHRGTWAWIEMLGTMTGMETWWGDSHG</sequence>
<comment type="subcellular location">
    <subcellularLocation>
        <location evidence="1">Membrane</location>
        <topology evidence="1">Single-pass type I membrane protein</topology>
    </subcellularLocation>
</comment>
<comment type="similarity">
    <text evidence="10">Belongs to the MHC class I family.</text>
</comment>
<dbReference type="Ensembl" id="ENSJHYT00000029508.1">
    <property type="protein sequence ID" value="ENSJHYP00000024480.1"/>
    <property type="gene ID" value="ENSJHYG00000018383.1"/>
</dbReference>
<dbReference type="InterPro" id="IPR050208">
    <property type="entry name" value="MHC_class-I_related"/>
</dbReference>
<feature type="compositionally biased region" description="Polar residues" evidence="11">
    <location>
        <begin position="1"/>
        <end position="16"/>
    </location>
</feature>
<reference evidence="13" key="1">
    <citation type="submission" date="2025-08" db="UniProtKB">
        <authorList>
            <consortium name="Ensembl"/>
        </authorList>
    </citation>
    <scope>IDENTIFICATION</scope>
</reference>
<evidence type="ECO:0000256" key="4">
    <source>
        <dbReference type="ARBA" id="ARBA00022729"/>
    </source>
</evidence>
<evidence type="ECO:0000256" key="8">
    <source>
        <dbReference type="ARBA" id="ARBA00023157"/>
    </source>
</evidence>
<feature type="domain" description="MHC class I-like antigen recognition-like" evidence="12">
    <location>
        <begin position="43"/>
        <end position="216"/>
    </location>
</feature>
<keyword evidence="3" id="KW-0812">Transmembrane</keyword>
<dbReference type="Pfam" id="PF00129">
    <property type="entry name" value="MHC_I"/>
    <property type="match status" value="1"/>
</dbReference>
<dbReference type="SUPFAM" id="SSF58069">
    <property type="entry name" value="Virus ectodomain"/>
    <property type="match status" value="1"/>
</dbReference>
<organism evidence="13 14">
    <name type="scientific">Junco hyemalis</name>
    <name type="common">Dark-eyed junco</name>
    <dbReference type="NCBI Taxonomy" id="40217"/>
    <lineage>
        <taxon>Eukaryota</taxon>
        <taxon>Metazoa</taxon>
        <taxon>Chordata</taxon>
        <taxon>Craniata</taxon>
        <taxon>Vertebrata</taxon>
        <taxon>Euteleostomi</taxon>
        <taxon>Archelosauria</taxon>
        <taxon>Archosauria</taxon>
        <taxon>Dinosauria</taxon>
        <taxon>Saurischia</taxon>
        <taxon>Theropoda</taxon>
        <taxon>Coelurosauria</taxon>
        <taxon>Aves</taxon>
        <taxon>Neognathae</taxon>
        <taxon>Neoaves</taxon>
        <taxon>Telluraves</taxon>
        <taxon>Australaves</taxon>
        <taxon>Passeriformes</taxon>
        <taxon>Passerellidae</taxon>
        <taxon>Junco</taxon>
    </lineage>
</organism>
<dbReference type="InterPro" id="IPR001039">
    <property type="entry name" value="MHC_I_a_a1/a2"/>
</dbReference>
<dbReference type="Gene3D" id="3.30.500.10">
    <property type="entry name" value="MHC class I-like antigen recognition-like"/>
    <property type="match status" value="1"/>
</dbReference>
<proteinExistence type="inferred from homology"/>
<accession>A0A8C5JSM6</accession>
<dbReference type="GO" id="GO:0006955">
    <property type="term" value="P:immune response"/>
    <property type="evidence" value="ECO:0007669"/>
    <property type="project" value="TreeGrafter"/>
</dbReference>
<evidence type="ECO:0000256" key="5">
    <source>
        <dbReference type="ARBA" id="ARBA00022859"/>
    </source>
</evidence>
<evidence type="ECO:0000256" key="9">
    <source>
        <dbReference type="ARBA" id="ARBA00023180"/>
    </source>
</evidence>
<dbReference type="GO" id="GO:0042612">
    <property type="term" value="C:MHC class I protein complex"/>
    <property type="evidence" value="ECO:0007669"/>
    <property type="project" value="UniProtKB-KW"/>
</dbReference>
<keyword evidence="9" id="KW-0325">Glycoprotein</keyword>
<keyword evidence="2" id="KW-0490">MHC I</keyword>
<evidence type="ECO:0000313" key="14">
    <source>
        <dbReference type="Proteomes" id="UP000694408"/>
    </source>
</evidence>
<keyword evidence="8" id="KW-1015">Disulfide bond</keyword>
<keyword evidence="14" id="KW-1185">Reference proteome</keyword>
<keyword evidence="4" id="KW-0732">Signal</keyword>
<evidence type="ECO:0000313" key="13">
    <source>
        <dbReference type="Ensembl" id="ENSJHYP00000024480.1"/>
    </source>
</evidence>
<dbReference type="GO" id="GO:0005615">
    <property type="term" value="C:extracellular space"/>
    <property type="evidence" value="ECO:0007669"/>
    <property type="project" value="TreeGrafter"/>
</dbReference>
<dbReference type="PRINTS" id="PR01638">
    <property type="entry name" value="MHCCLASSI"/>
</dbReference>
<evidence type="ECO:0000256" key="1">
    <source>
        <dbReference type="ARBA" id="ARBA00004479"/>
    </source>
</evidence>
<dbReference type="PANTHER" id="PTHR16675:SF242">
    <property type="entry name" value="MAJOR HISTOCOMPATIBILITY COMPLEX CLASS I-RELATED GENE PROTEIN"/>
    <property type="match status" value="1"/>
</dbReference>
<keyword evidence="5" id="KW-0391">Immunity</keyword>
<evidence type="ECO:0000256" key="6">
    <source>
        <dbReference type="ARBA" id="ARBA00022989"/>
    </source>
</evidence>
<dbReference type="GO" id="GO:0009897">
    <property type="term" value="C:external side of plasma membrane"/>
    <property type="evidence" value="ECO:0007669"/>
    <property type="project" value="TreeGrafter"/>
</dbReference>
<dbReference type="PANTHER" id="PTHR16675">
    <property type="entry name" value="MHC CLASS I-RELATED"/>
    <property type="match status" value="1"/>
</dbReference>
<evidence type="ECO:0000256" key="10">
    <source>
        <dbReference type="RuleBase" id="RU004439"/>
    </source>
</evidence>
<dbReference type="InterPro" id="IPR011161">
    <property type="entry name" value="MHC_I-like_Ag-recog"/>
</dbReference>
<dbReference type="Proteomes" id="UP000694408">
    <property type="component" value="Unplaced"/>
</dbReference>
<keyword evidence="7" id="KW-0472">Membrane</keyword>
<dbReference type="AlphaFoldDB" id="A0A8C5JSM6"/>
<evidence type="ECO:0000259" key="12">
    <source>
        <dbReference type="Pfam" id="PF00129"/>
    </source>
</evidence>
<protein>
    <recommendedName>
        <fullName evidence="12">MHC class I-like antigen recognition-like domain-containing protein</fullName>
    </recommendedName>
</protein>
<dbReference type="InterPro" id="IPR011162">
    <property type="entry name" value="MHC_I/II-like_Ag-recog"/>
</dbReference>
<evidence type="ECO:0000256" key="3">
    <source>
        <dbReference type="ARBA" id="ARBA00022692"/>
    </source>
</evidence>
<evidence type="ECO:0000256" key="11">
    <source>
        <dbReference type="SAM" id="MobiDB-lite"/>
    </source>
</evidence>
<evidence type="ECO:0000256" key="2">
    <source>
        <dbReference type="ARBA" id="ARBA00022451"/>
    </source>
</evidence>
<dbReference type="Gene3D" id="1.10.287.210">
    <property type="match status" value="1"/>
</dbReference>
<keyword evidence="6" id="KW-1133">Transmembrane helix</keyword>
<name>A0A8C5JSM6_JUNHY</name>
<reference evidence="13" key="2">
    <citation type="submission" date="2025-09" db="UniProtKB">
        <authorList>
            <consortium name="Ensembl"/>
        </authorList>
    </citation>
    <scope>IDENTIFICATION</scope>
</reference>
<dbReference type="GO" id="GO:0002474">
    <property type="term" value="P:antigen processing and presentation of peptide antigen via MHC class I"/>
    <property type="evidence" value="ECO:0007669"/>
    <property type="project" value="UniProtKB-KW"/>
</dbReference>